<dbReference type="PANTHER" id="PTHR32309">
    <property type="entry name" value="TYROSINE-PROTEIN KINASE"/>
    <property type="match status" value="1"/>
</dbReference>
<evidence type="ECO:0000256" key="1">
    <source>
        <dbReference type="SAM" id="Phobius"/>
    </source>
</evidence>
<keyword evidence="1" id="KW-0472">Membrane</keyword>
<feature type="transmembrane region" description="Helical" evidence="1">
    <location>
        <begin position="41"/>
        <end position="60"/>
    </location>
</feature>
<sequence length="363" mass="40864">MAQEIIHERYPESLPEDQISPKSVVLKVVSAKDALVRNWKIILVLCLLGYGIGYALDIYLKKPPQYEASILFNLGAGSSSNSQFGQMAGMFGLGGAPDANVYTGENFLYFVNSRPVIERALMKEVEVGDKKMLLANFVIDSSTIREEEWKDNPKLESFHFKSDSIKGFSDFEHRALNTVVDVAKVATAVYEPDRKSSFLMLTVHFKSELLAELWANTMLETVEEVYTENQTSKTRKTLKLLQARADSLERILNRTETNLARQMDYSTNIVVPEGQARVTKLQRNSTFVTQLYAEALRNVEAMRVSLVQEAPLFTIIEPVKEPLDMKADEGKRAQIGLLIGLVLAFVIVYFKGVYADVMADERV</sequence>
<dbReference type="InterPro" id="IPR050445">
    <property type="entry name" value="Bact_polysacc_biosynth/exp"/>
</dbReference>
<keyword evidence="1" id="KW-1133">Transmembrane helix</keyword>
<protein>
    <recommendedName>
        <fullName evidence="4">Lipopolysaccharide biosynthesis protein</fullName>
    </recommendedName>
</protein>
<name>A0A8J3GAQ8_9BACT</name>
<gene>
    <name evidence="2" type="ORF">GCM10007390_32130</name>
</gene>
<dbReference type="Proteomes" id="UP000598271">
    <property type="component" value="Unassembled WGS sequence"/>
</dbReference>
<dbReference type="PANTHER" id="PTHR32309:SF31">
    <property type="entry name" value="CAPSULAR EXOPOLYSACCHARIDE FAMILY"/>
    <property type="match status" value="1"/>
</dbReference>
<comment type="caution">
    <text evidence="2">The sequence shown here is derived from an EMBL/GenBank/DDBJ whole genome shotgun (WGS) entry which is preliminary data.</text>
</comment>
<organism evidence="2 3">
    <name type="scientific">Persicitalea jodogahamensis</name>
    <dbReference type="NCBI Taxonomy" id="402147"/>
    <lineage>
        <taxon>Bacteria</taxon>
        <taxon>Pseudomonadati</taxon>
        <taxon>Bacteroidota</taxon>
        <taxon>Cytophagia</taxon>
        <taxon>Cytophagales</taxon>
        <taxon>Spirosomataceae</taxon>
        <taxon>Persicitalea</taxon>
    </lineage>
</organism>
<feature type="transmembrane region" description="Helical" evidence="1">
    <location>
        <begin position="335"/>
        <end position="354"/>
    </location>
</feature>
<dbReference type="RefSeq" id="WP_189565540.1">
    <property type="nucleotide sequence ID" value="NZ_BMXF01000003.1"/>
</dbReference>
<proteinExistence type="predicted"/>
<dbReference type="AlphaFoldDB" id="A0A8J3GAQ8"/>
<keyword evidence="1" id="KW-0812">Transmembrane</keyword>
<reference evidence="2 3" key="1">
    <citation type="journal article" date="2014" name="Int. J. Syst. Evol. Microbiol.">
        <title>Complete genome sequence of Corynebacterium casei LMG S-19264T (=DSM 44701T), isolated from a smear-ripened cheese.</title>
        <authorList>
            <consortium name="US DOE Joint Genome Institute (JGI-PGF)"/>
            <person name="Walter F."/>
            <person name="Albersmeier A."/>
            <person name="Kalinowski J."/>
            <person name="Ruckert C."/>
        </authorList>
    </citation>
    <scope>NUCLEOTIDE SEQUENCE [LARGE SCALE GENOMIC DNA]</scope>
    <source>
        <strain evidence="2 3">KCTC 12866</strain>
    </source>
</reference>
<evidence type="ECO:0008006" key="4">
    <source>
        <dbReference type="Google" id="ProtNLM"/>
    </source>
</evidence>
<evidence type="ECO:0000313" key="3">
    <source>
        <dbReference type="Proteomes" id="UP000598271"/>
    </source>
</evidence>
<accession>A0A8J3GAQ8</accession>
<dbReference type="EMBL" id="BMXF01000003">
    <property type="protein sequence ID" value="GHB75871.1"/>
    <property type="molecule type" value="Genomic_DNA"/>
</dbReference>
<keyword evidence="3" id="KW-1185">Reference proteome</keyword>
<evidence type="ECO:0000313" key="2">
    <source>
        <dbReference type="EMBL" id="GHB75871.1"/>
    </source>
</evidence>